<organism evidence="3 4">
    <name type="scientific">Popillia japonica</name>
    <name type="common">Japanese beetle</name>
    <dbReference type="NCBI Taxonomy" id="7064"/>
    <lineage>
        <taxon>Eukaryota</taxon>
        <taxon>Metazoa</taxon>
        <taxon>Ecdysozoa</taxon>
        <taxon>Arthropoda</taxon>
        <taxon>Hexapoda</taxon>
        <taxon>Insecta</taxon>
        <taxon>Pterygota</taxon>
        <taxon>Neoptera</taxon>
        <taxon>Endopterygota</taxon>
        <taxon>Coleoptera</taxon>
        <taxon>Polyphaga</taxon>
        <taxon>Scarabaeiformia</taxon>
        <taxon>Scarabaeidae</taxon>
        <taxon>Rutelinae</taxon>
        <taxon>Popillia</taxon>
    </lineage>
</organism>
<dbReference type="SMART" id="SM00595">
    <property type="entry name" value="MADF"/>
    <property type="match status" value="1"/>
</dbReference>
<dbReference type="Pfam" id="PF10545">
    <property type="entry name" value="MADF_DNA_bdg"/>
    <property type="match status" value="1"/>
</dbReference>
<dbReference type="PANTHER" id="PTHR21505:SF8">
    <property type="entry name" value="DPT-YFP REPRESSOR BY OVEREXPRESSION, ISOFORM D-RELATED"/>
    <property type="match status" value="1"/>
</dbReference>
<dbReference type="PANTHER" id="PTHR21505">
    <property type="entry name" value="MADF DOMAIN-CONTAINING PROTEIN-RELATED"/>
    <property type="match status" value="1"/>
</dbReference>
<feature type="region of interest" description="Disordered" evidence="1">
    <location>
        <begin position="115"/>
        <end position="169"/>
    </location>
</feature>
<dbReference type="PROSITE" id="PS51029">
    <property type="entry name" value="MADF"/>
    <property type="match status" value="1"/>
</dbReference>
<proteinExistence type="predicted"/>
<evidence type="ECO:0000313" key="3">
    <source>
        <dbReference type="EMBL" id="KAK9680076.1"/>
    </source>
</evidence>
<name>A0AAW1HU51_POPJA</name>
<feature type="compositionally biased region" description="Polar residues" evidence="1">
    <location>
        <begin position="117"/>
        <end position="126"/>
    </location>
</feature>
<dbReference type="EMBL" id="JASPKY010000937">
    <property type="protein sequence ID" value="KAK9680076.1"/>
    <property type="molecule type" value="Genomic_DNA"/>
</dbReference>
<reference evidence="3 4" key="1">
    <citation type="journal article" date="2024" name="BMC Genomics">
        <title>De novo assembly and annotation of Popillia japonica's genome with initial clues to its potential as an invasive pest.</title>
        <authorList>
            <person name="Cucini C."/>
            <person name="Boschi S."/>
            <person name="Funari R."/>
            <person name="Cardaioli E."/>
            <person name="Iannotti N."/>
            <person name="Marturano G."/>
            <person name="Paoli F."/>
            <person name="Bruttini M."/>
            <person name="Carapelli A."/>
            <person name="Frati F."/>
            <person name="Nardi F."/>
        </authorList>
    </citation>
    <scope>NUCLEOTIDE SEQUENCE [LARGE SCALE GENOMIC DNA]</scope>
    <source>
        <strain evidence="3">DMR45628</strain>
    </source>
</reference>
<feature type="compositionally biased region" description="Acidic residues" evidence="1">
    <location>
        <begin position="127"/>
        <end position="143"/>
    </location>
</feature>
<gene>
    <name evidence="3" type="ORF">QE152_g39376</name>
</gene>
<feature type="compositionally biased region" description="Polar residues" evidence="1">
    <location>
        <begin position="146"/>
        <end position="159"/>
    </location>
</feature>
<sequence length="287" mass="33221">MATNKEKANKEEERKFIVECIELYETLPALWNIKNKDYSNRIKKNEQYELLLRKYKERYPDADKMQLIKKFNSLRTNFRKELKRIRDSEKSGAGVDDIIGPTLWYFEEMKFLVGQEEPSSSQNTIQTEDEDKEEPQNDIDGEDNIGTINTSTLNRTNGPSKKKTKRRNEADELISLARKHLEEPLTEYEKIASAWAIELQKMRPQQQLFAKKAINDILFEGQLGTLHRHSVQINSSSRASTPYNSMQPSPIYYDSLHTQSLHAVHSEIDNGNGPGPSHASQYFSNFC</sequence>
<protein>
    <submittedName>
        <fullName evidence="3">Alcohol dehydrogenase transcription factor Myb/SANT-like</fullName>
    </submittedName>
</protein>
<keyword evidence="4" id="KW-1185">Reference proteome</keyword>
<dbReference type="InterPro" id="IPR006578">
    <property type="entry name" value="MADF-dom"/>
</dbReference>
<accession>A0AAW1HU51</accession>
<evidence type="ECO:0000256" key="1">
    <source>
        <dbReference type="SAM" id="MobiDB-lite"/>
    </source>
</evidence>
<dbReference type="Proteomes" id="UP001458880">
    <property type="component" value="Unassembled WGS sequence"/>
</dbReference>
<dbReference type="AlphaFoldDB" id="A0AAW1HU51"/>
<evidence type="ECO:0000259" key="2">
    <source>
        <dbReference type="PROSITE" id="PS51029"/>
    </source>
</evidence>
<feature type="domain" description="MADF" evidence="2">
    <location>
        <begin position="19"/>
        <end position="117"/>
    </location>
</feature>
<comment type="caution">
    <text evidence="3">The sequence shown here is derived from an EMBL/GenBank/DDBJ whole genome shotgun (WGS) entry which is preliminary data.</text>
</comment>
<evidence type="ECO:0000313" key="4">
    <source>
        <dbReference type="Proteomes" id="UP001458880"/>
    </source>
</evidence>